<organism evidence="1 2">
    <name type="scientific">Clavispora lusitaniae</name>
    <name type="common">Candida lusitaniae</name>
    <dbReference type="NCBI Taxonomy" id="36911"/>
    <lineage>
        <taxon>Eukaryota</taxon>
        <taxon>Fungi</taxon>
        <taxon>Dikarya</taxon>
        <taxon>Ascomycota</taxon>
        <taxon>Saccharomycotina</taxon>
        <taxon>Pichiomycetes</taxon>
        <taxon>Metschnikowiaceae</taxon>
        <taxon>Clavispora</taxon>
    </lineage>
</organism>
<accession>A0ACD0WHY1</accession>
<name>A0ACD0WHY1_CLALS</name>
<dbReference type="EMBL" id="CP038485">
    <property type="protein sequence ID" value="QFZ26920.1"/>
    <property type="molecule type" value="Genomic_DNA"/>
</dbReference>
<evidence type="ECO:0000313" key="2">
    <source>
        <dbReference type="Proteomes" id="UP000326582"/>
    </source>
</evidence>
<keyword evidence="2" id="KW-1185">Reference proteome</keyword>
<reference evidence="2" key="1">
    <citation type="journal article" date="2019" name="MBio">
        <title>Comparative genomics for the elucidation of multidrug resistance (MDR) in Candida lusitaniae.</title>
        <authorList>
            <person name="Kannan A."/>
            <person name="Asner S.A."/>
            <person name="Trachsel E."/>
            <person name="Kelly S."/>
            <person name="Parker J."/>
            <person name="Sanglard D."/>
        </authorList>
    </citation>
    <scope>NUCLEOTIDE SEQUENCE [LARGE SCALE GENOMIC DNA]</scope>
    <source>
        <strain evidence="2">P1</strain>
    </source>
</reference>
<dbReference type="Proteomes" id="UP000326582">
    <property type="component" value="Chromosome 2"/>
</dbReference>
<protein>
    <submittedName>
        <fullName evidence="1">Uncharacterized protein</fullName>
    </submittedName>
</protein>
<proteinExistence type="predicted"/>
<gene>
    <name evidence="1" type="ORF">EJF14_20841</name>
</gene>
<evidence type="ECO:0000313" key="1">
    <source>
        <dbReference type="EMBL" id="QFZ26920.1"/>
    </source>
</evidence>
<sequence length="142" mass="15957">MQTHLIVVAIPFVICSFRCMRRCSAFAKPKWPVRSVEMRVSGALQLRSSPILPQPLCICNEVPARSLPPNAIGSAIRHFICGISHLSRHAFKLHTPKAKCLCFLFHLACSMCLLWPARTCFYPSANGNLEDTDIFFCGPRRI</sequence>